<evidence type="ECO:0000313" key="3">
    <source>
        <dbReference type="EMBL" id="KAK0575485.1"/>
    </source>
</evidence>
<dbReference type="Proteomes" id="UP001168877">
    <property type="component" value="Unassembled WGS sequence"/>
</dbReference>
<reference evidence="3" key="2">
    <citation type="submission" date="2023-06" db="EMBL/GenBank/DDBJ databases">
        <authorList>
            <person name="Swenson N.G."/>
            <person name="Wegrzyn J.L."/>
            <person name="Mcevoy S.L."/>
        </authorList>
    </citation>
    <scope>NUCLEOTIDE SEQUENCE</scope>
    <source>
        <strain evidence="3">NS2018</strain>
        <tissue evidence="3">Leaf</tissue>
    </source>
</reference>
<keyword evidence="1" id="KW-0479">Metal-binding</keyword>
<name>A0AA39VD02_ACESA</name>
<keyword evidence="1" id="KW-0863">Zinc-finger</keyword>
<evidence type="ECO:0000259" key="2">
    <source>
        <dbReference type="PROSITE" id="PS50158"/>
    </source>
</evidence>
<evidence type="ECO:0000313" key="4">
    <source>
        <dbReference type="Proteomes" id="UP001168877"/>
    </source>
</evidence>
<protein>
    <recommendedName>
        <fullName evidence="2">CCHC-type domain-containing protein</fullName>
    </recommendedName>
</protein>
<dbReference type="SMART" id="SM00343">
    <property type="entry name" value="ZnF_C2HC"/>
    <property type="match status" value="1"/>
</dbReference>
<proteinExistence type="predicted"/>
<comment type="caution">
    <text evidence="3">The sequence shown here is derived from an EMBL/GenBank/DDBJ whole genome shotgun (WGS) entry which is preliminary data.</text>
</comment>
<evidence type="ECO:0000256" key="1">
    <source>
        <dbReference type="PROSITE-ProRule" id="PRU00047"/>
    </source>
</evidence>
<feature type="domain" description="CCHC-type" evidence="2">
    <location>
        <begin position="68"/>
        <end position="83"/>
    </location>
</feature>
<reference evidence="3" key="1">
    <citation type="journal article" date="2022" name="Plant J.">
        <title>Strategies of tolerance reflected in two North American maple genomes.</title>
        <authorList>
            <person name="McEvoy S.L."/>
            <person name="Sezen U.U."/>
            <person name="Trouern-Trend A."/>
            <person name="McMahon S.M."/>
            <person name="Schaberg P.G."/>
            <person name="Yang J."/>
            <person name="Wegrzyn J.L."/>
            <person name="Swenson N.G."/>
        </authorList>
    </citation>
    <scope>NUCLEOTIDE SEQUENCE</scope>
    <source>
        <strain evidence="3">NS2018</strain>
    </source>
</reference>
<dbReference type="AlphaFoldDB" id="A0AA39VD02"/>
<accession>A0AA39VD02</accession>
<dbReference type="EMBL" id="JAUESC010000386">
    <property type="protein sequence ID" value="KAK0575485.1"/>
    <property type="molecule type" value="Genomic_DNA"/>
</dbReference>
<dbReference type="InterPro" id="IPR001878">
    <property type="entry name" value="Znf_CCHC"/>
</dbReference>
<gene>
    <name evidence="3" type="ORF">LWI29_001340</name>
</gene>
<dbReference type="PROSITE" id="PS50158">
    <property type="entry name" value="ZF_CCHC"/>
    <property type="match status" value="1"/>
</dbReference>
<dbReference type="InterPro" id="IPR036875">
    <property type="entry name" value="Znf_CCHC_sf"/>
</dbReference>
<dbReference type="GO" id="GO:0003676">
    <property type="term" value="F:nucleic acid binding"/>
    <property type="evidence" value="ECO:0007669"/>
    <property type="project" value="InterPro"/>
</dbReference>
<keyword evidence="1" id="KW-0862">Zinc</keyword>
<dbReference type="SUPFAM" id="SSF57756">
    <property type="entry name" value="Retrovirus zinc finger-like domains"/>
    <property type="match status" value="1"/>
</dbReference>
<dbReference type="Gene3D" id="4.10.60.10">
    <property type="entry name" value="Zinc finger, CCHC-type"/>
    <property type="match status" value="1"/>
</dbReference>
<dbReference type="Pfam" id="PF00098">
    <property type="entry name" value="zf-CCHC"/>
    <property type="match status" value="1"/>
</dbReference>
<organism evidence="3 4">
    <name type="scientific">Acer saccharum</name>
    <name type="common">Sugar maple</name>
    <dbReference type="NCBI Taxonomy" id="4024"/>
    <lineage>
        <taxon>Eukaryota</taxon>
        <taxon>Viridiplantae</taxon>
        <taxon>Streptophyta</taxon>
        <taxon>Embryophyta</taxon>
        <taxon>Tracheophyta</taxon>
        <taxon>Spermatophyta</taxon>
        <taxon>Magnoliopsida</taxon>
        <taxon>eudicotyledons</taxon>
        <taxon>Gunneridae</taxon>
        <taxon>Pentapetalae</taxon>
        <taxon>rosids</taxon>
        <taxon>malvids</taxon>
        <taxon>Sapindales</taxon>
        <taxon>Sapindaceae</taxon>
        <taxon>Hippocastanoideae</taxon>
        <taxon>Acereae</taxon>
        <taxon>Acer</taxon>
    </lineage>
</organism>
<sequence length="251" mass="28126">MGATPSVQIGTISKQPSLQIKCKPAATYHCKTKKKHHFKSFKYKDRKGKHLKFYRKKAKRGWNKSQCCFVCGKLGHYAKKCPNKKAKSARLVQQLKEIADEVPSDADIESIFSEQESVDHSTTFVLQEDSSSSECSDSSFPSSVHESYRATQISPHPSPQAPVQILPDKYAKPIDAIAYFDTGSHITMMNPKILPPECWKPHVHLFKAANGKVFSTNLISRKKIGVKLLPSYTLWIKVIGTPLPDKDILIG</sequence>
<dbReference type="GO" id="GO:0008270">
    <property type="term" value="F:zinc ion binding"/>
    <property type="evidence" value="ECO:0007669"/>
    <property type="project" value="UniProtKB-KW"/>
</dbReference>
<keyword evidence="4" id="KW-1185">Reference proteome</keyword>